<dbReference type="GO" id="GO:0008237">
    <property type="term" value="F:metallopeptidase activity"/>
    <property type="evidence" value="ECO:0007669"/>
    <property type="project" value="UniProtKB-KW"/>
</dbReference>
<dbReference type="AlphaFoldDB" id="A0A841BYU5"/>
<evidence type="ECO:0000256" key="1">
    <source>
        <dbReference type="ARBA" id="ARBA00001947"/>
    </source>
</evidence>
<dbReference type="Proteomes" id="UP000587527">
    <property type="component" value="Unassembled WGS sequence"/>
</dbReference>
<evidence type="ECO:0000313" key="6">
    <source>
        <dbReference type="Proteomes" id="UP000587527"/>
    </source>
</evidence>
<keyword evidence="4" id="KW-0482">Metalloprotease</keyword>
<comment type="cofactor">
    <cofactor evidence="1">
        <name>Zn(2+)</name>
        <dbReference type="ChEBI" id="CHEBI:29105"/>
    </cofactor>
</comment>
<dbReference type="PANTHER" id="PTHR31817">
    <property type="match status" value="1"/>
</dbReference>
<protein>
    <submittedName>
        <fullName evidence="5">Uncharacterized protein (TIGR02421 family)</fullName>
    </submittedName>
</protein>
<dbReference type="SMART" id="SM01154">
    <property type="entry name" value="DUF1704"/>
    <property type="match status" value="1"/>
</dbReference>
<dbReference type="InterPro" id="IPR012548">
    <property type="entry name" value="MATCAP"/>
</dbReference>
<evidence type="ECO:0000256" key="2">
    <source>
        <dbReference type="ARBA" id="ARBA00022670"/>
    </source>
</evidence>
<sequence>MSLDIGAVNKASELVVGVGRALRYAHFITPLNQRESRVAYLSAWNSGQAIDPVFEYLEPTADTLDAIGRATAALPDDSAWRERLNREIEAARIGHEALVTHDPATMTAYALGQFGSPTDEGLAQALDYLAHHPRQGPGPVQWTADRAAGIMTEVLAKAELGDWAVEVDDHMAARMSVTGVKRLLRVKQGAMFTPAEVRRLIVHEIGTHVARTVNGNSQPLTLLAHGITGYMGTEEGLAVWHEQQEGVSDVNVMRTYAMRVVACHKAMTGGFGEVFAAVLPHTTPEDAFGITLRIKRGLIDTSQPGGYIKDHVYFMGALAVAGHLDQASSDHELLLATKWPLAEIEALRDLREQGLLLEPIVRTSMIAAFAQEVMSSYRGSDLTS</sequence>
<accession>A0A841BYU5</accession>
<dbReference type="PANTHER" id="PTHR31817:SF0">
    <property type="entry name" value="CHROMOSOME UNDETERMINED SCAFFOLD_67, WHOLE GENOME SHOTGUN SEQUENCE"/>
    <property type="match status" value="1"/>
</dbReference>
<keyword evidence="6" id="KW-1185">Reference proteome</keyword>
<proteinExistence type="predicted"/>
<dbReference type="RefSeq" id="WP_184842859.1">
    <property type="nucleotide sequence ID" value="NZ_JACHMN010000003.1"/>
</dbReference>
<evidence type="ECO:0000256" key="4">
    <source>
        <dbReference type="ARBA" id="ARBA00023049"/>
    </source>
</evidence>
<comment type="caution">
    <text evidence="5">The sequence shown here is derived from an EMBL/GenBank/DDBJ whole genome shotgun (WGS) entry which is preliminary data.</text>
</comment>
<evidence type="ECO:0000256" key="3">
    <source>
        <dbReference type="ARBA" id="ARBA00022801"/>
    </source>
</evidence>
<dbReference type="Pfam" id="PF08014">
    <property type="entry name" value="MATCAP"/>
    <property type="match status" value="1"/>
</dbReference>
<gene>
    <name evidence="5" type="ORF">F4553_006180</name>
</gene>
<evidence type="ECO:0000313" key="5">
    <source>
        <dbReference type="EMBL" id="MBB5872746.1"/>
    </source>
</evidence>
<name>A0A841BYU5_9ACTN</name>
<organism evidence="5 6">
    <name type="scientific">Allocatelliglobosispora scoriae</name>
    <dbReference type="NCBI Taxonomy" id="643052"/>
    <lineage>
        <taxon>Bacteria</taxon>
        <taxon>Bacillati</taxon>
        <taxon>Actinomycetota</taxon>
        <taxon>Actinomycetes</taxon>
        <taxon>Micromonosporales</taxon>
        <taxon>Micromonosporaceae</taxon>
        <taxon>Allocatelliglobosispora</taxon>
    </lineage>
</organism>
<dbReference type="EMBL" id="JACHMN010000003">
    <property type="protein sequence ID" value="MBB5872746.1"/>
    <property type="molecule type" value="Genomic_DNA"/>
</dbReference>
<keyword evidence="2" id="KW-0645">Protease</keyword>
<reference evidence="5 6" key="1">
    <citation type="submission" date="2020-08" db="EMBL/GenBank/DDBJ databases">
        <title>Sequencing the genomes of 1000 actinobacteria strains.</title>
        <authorList>
            <person name="Klenk H.-P."/>
        </authorList>
    </citation>
    <scope>NUCLEOTIDE SEQUENCE [LARGE SCALE GENOMIC DNA]</scope>
    <source>
        <strain evidence="5 6">DSM 45362</strain>
    </source>
</reference>
<dbReference type="GO" id="GO:0006508">
    <property type="term" value="P:proteolysis"/>
    <property type="evidence" value="ECO:0007669"/>
    <property type="project" value="UniProtKB-KW"/>
</dbReference>
<dbReference type="GO" id="GO:0080164">
    <property type="term" value="P:regulation of nitric oxide metabolic process"/>
    <property type="evidence" value="ECO:0007669"/>
    <property type="project" value="TreeGrafter"/>
</dbReference>
<keyword evidence="3" id="KW-0378">Hydrolase</keyword>